<protein>
    <submittedName>
        <fullName evidence="2">Uncharacterized protein</fullName>
    </submittedName>
</protein>
<proteinExistence type="predicted"/>
<dbReference type="EMBL" id="WNYA01000007">
    <property type="protein sequence ID" value="KAG8564138.1"/>
    <property type="molecule type" value="Genomic_DNA"/>
</dbReference>
<feature type="transmembrane region" description="Helical" evidence="1">
    <location>
        <begin position="24"/>
        <end position="46"/>
    </location>
</feature>
<dbReference type="AlphaFoldDB" id="A0AAV7AVU5"/>
<evidence type="ECO:0000256" key="1">
    <source>
        <dbReference type="SAM" id="Phobius"/>
    </source>
</evidence>
<evidence type="ECO:0000313" key="3">
    <source>
        <dbReference type="Proteomes" id="UP000824782"/>
    </source>
</evidence>
<organism evidence="2 3">
    <name type="scientific">Engystomops pustulosus</name>
    <name type="common">Tungara frog</name>
    <name type="synonym">Physalaemus pustulosus</name>
    <dbReference type="NCBI Taxonomy" id="76066"/>
    <lineage>
        <taxon>Eukaryota</taxon>
        <taxon>Metazoa</taxon>
        <taxon>Chordata</taxon>
        <taxon>Craniata</taxon>
        <taxon>Vertebrata</taxon>
        <taxon>Euteleostomi</taxon>
        <taxon>Amphibia</taxon>
        <taxon>Batrachia</taxon>
        <taxon>Anura</taxon>
        <taxon>Neobatrachia</taxon>
        <taxon>Hyloidea</taxon>
        <taxon>Leptodactylidae</taxon>
        <taxon>Leiuperinae</taxon>
        <taxon>Engystomops</taxon>
    </lineage>
</organism>
<keyword evidence="3" id="KW-1185">Reference proteome</keyword>
<reference evidence="2" key="1">
    <citation type="thesis" date="2020" institute="ProQuest LLC" country="789 East Eisenhower Parkway, Ann Arbor, MI, USA">
        <title>Comparative Genomics and Chromosome Evolution.</title>
        <authorList>
            <person name="Mudd A.B."/>
        </authorList>
    </citation>
    <scope>NUCLEOTIDE SEQUENCE</scope>
    <source>
        <strain evidence="2">237g6f4</strain>
        <tissue evidence="2">Blood</tissue>
    </source>
</reference>
<keyword evidence="1" id="KW-0812">Transmembrane</keyword>
<gene>
    <name evidence="2" type="ORF">GDO81_016342</name>
</gene>
<name>A0AAV7AVU5_ENGPU</name>
<evidence type="ECO:0000313" key="2">
    <source>
        <dbReference type="EMBL" id="KAG8564138.1"/>
    </source>
</evidence>
<keyword evidence="1" id="KW-0472">Membrane</keyword>
<comment type="caution">
    <text evidence="2">The sequence shown here is derived from an EMBL/GenBank/DDBJ whole genome shotgun (WGS) entry which is preliminary data.</text>
</comment>
<keyword evidence="1" id="KW-1133">Transmembrane helix</keyword>
<dbReference type="Proteomes" id="UP000824782">
    <property type="component" value="Unassembled WGS sequence"/>
</dbReference>
<accession>A0AAV7AVU5</accession>
<sequence>MAIVYSWCVGGGICRPQPLPLYTIYTLSHCLSCFYVLDMAVPIAVLQRAPKKCQYVGKLEFLKCIRCRSSV</sequence>